<dbReference type="RefSeq" id="WP_156063527.1">
    <property type="nucleotide sequence ID" value="NZ_CABWIH010000038.1"/>
</dbReference>
<evidence type="ECO:0000313" key="5">
    <source>
        <dbReference type="Proteomes" id="UP000330807"/>
    </source>
</evidence>
<dbReference type="PANTHER" id="PTHR43072:SF23">
    <property type="entry name" value="UPF0039 PROTEIN C11D3.02C"/>
    <property type="match status" value="1"/>
</dbReference>
<gene>
    <name evidence="4" type="primary">bar</name>
    <name evidence="4" type="ORF">LMKDKBCB_00055</name>
</gene>
<organism evidence="4 5">
    <name type="scientific">Collinsella aerofaciens</name>
    <dbReference type="NCBI Taxonomy" id="74426"/>
    <lineage>
        <taxon>Bacteria</taxon>
        <taxon>Bacillati</taxon>
        <taxon>Actinomycetota</taxon>
        <taxon>Coriobacteriia</taxon>
        <taxon>Coriobacteriales</taxon>
        <taxon>Coriobacteriaceae</taxon>
        <taxon>Collinsella</taxon>
    </lineage>
</organism>
<evidence type="ECO:0000259" key="3">
    <source>
        <dbReference type="PROSITE" id="PS51186"/>
    </source>
</evidence>
<protein>
    <submittedName>
        <fullName evidence="4">Phosphinothricin N-acetyltransferase</fullName>
        <ecNumber evidence="4">2.3.1.183</ecNumber>
    </submittedName>
</protein>
<reference evidence="4 5" key="1">
    <citation type="submission" date="2019-10" db="EMBL/GenBank/DDBJ databases">
        <authorList>
            <person name="Wolf R A."/>
        </authorList>
    </citation>
    <scope>NUCLEOTIDE SEQUENCE [LARGE SCALE GENOMIC DNA]</scope>
    <source>
        <strain evidence="4">Collinsella_aerofaciens_AK_138A</strain>
    </source>
</reference>
<dbReference type="PROSITE" id="PS51186">
    <property type="entry name" value="GNAT"/>
    <property type="match status" value="1"/>
</dbReference>
<dbReference type="AlphaFoldDB" id="A0A5K1J2U1"/>
<dbReference type="InterPro" id="IPR000182">
    <property type="entry name" value="GNAT_dom"/>
</dbReference>
<name>A0A5K1J2U1_9ACTN</name>
<keyword evidence="1 4" id="KW-0808">Transferase</keyword>
<accession>A0A5K1J2U1</accession>
<dbReference type="PANTHER" id="PTHR43072">
    <property type="entry name" value="N-ACETYLTRANSFERASE"/>
    <property type="match status" value="1"/>
</dbReference>
<evidence type="ECO:0000256" key="1">
    <source>
        <dbReference type="ARBA" id="ARBA00022679"/>
    </source>
</evidence>
<dbReference type="Proteomes" id="UP000330807">
    <property type="component" value="Unassembled WGS sequence"/>
</dbReference>
<evidence type="ECO:0000256" key="2">
    <source>
        <dbReference type="ARBA" id="ARBA00023315"/>
    </source>
</evidence>
<evidence type="ECO:0000313" key="4">
    <source>
        <dbReference type="EMBL" id="VWL96482.1"/>
    </source>
</evidence>
<dbReference type="InterPro" id="IPR016181">
    <property type="entry name" value="Acyl_CoA_acyltransferase"/>
</dbReference>
<dbReference type="GO" id="GO:0102971">
    <property type="term" value="F:phosphinothricin N-acetyltransferase activity"/>
    <property type="evidence" value="ECO:0007669"/>
    <property type="project" value="UniProtKB-EC"/>
</dbReference>
<proteinExistence type="predicted"/>
<sequence length="210" mass="24167">MSEMSEPAIRLATPDDAPALLAIYEPYVRQTAITCEYEVPSVEEFAGRIERTLKRYPYLVMELDGRPVGYAYVSPLNSREAYDWSVETSIYLARDVRHGGLGRKLHDALKQCLVAMGITNMCALIAVPHDKDDEYLTHNSQDFHAHMGYRLVGAFDRCAQKFGCWYDMCWMELVLAERTPNQPKPTWFPDLPKPTILGQVYFGRFYLDKR</sequence>
<dbReference type="EMBL" id="CABWIH010000038">
    <property type="protein sequence ID" value="VWL96482.1"/>
    <property type="molecule type" value="Genomic_DNA"/>
</dbReference>
<dbReference type="CDD" id="cd04301">
    <property type="entry name" value="NAT_SF"/>
    <property type="match status" value="1"/>
</dbReference>
<dbReference type="SUPFAM" id="SSF55729">
    <property type="entry name" value="Acyl-CoA N-acyltransferases (Nat)"/>
    <property type="match status" value="1"/>
</dbReference>
<keyword evidence="2 4" id="KW-0012">Acyltransferase</keyword>
<dbReference type="Pfam" id="PF13420">
    <property type="entry name" value="Acetyltransf_4"/>
    <property type="match status" value="1"/>
</dbReference>
<dbReference type="EC" id="2.3.1.183" evidence="4"/>
<feature type="domain" description="N-acetyltransferase" evidence="3">
    <location>
        <begin position="7"/>
        <end position="176"/>
    </location>
</feature>
<dbReference type="Gene3D" id="3.40.630.30">
    <property type="match status" value="1"/>
</dbReference>